<feature type="compositionally biased region" description="Acidic residues" evidence="1">
    <location>
        <begin position="80"/>
        <end position="97"/>
    </location>
</feature>
<feature type="compositionally biased region" description="Basic and acidic residues" evidence="1">
    <location>
        <begin position="145"/>
        <end position="172"/>
    </location>
</feature>
<dbReference type="OrthoDB" id="3360421at2759"/>
<feature type="compositionally biased region" description="Basic and acidic residues" evidence="1">
    <location>
        <begin position="43"/>
        <end position="66"/>
    </location>
</feature>
<comment type="caution">
    <text evidence="2">The sequence shown here is derived from an EMBL/GenBank/DDBJ whole genome shotgun (WGS) entry which is preliminary data.</text>
</comment>
<accession>A0A9P6GMJ4</accession>
<feature type="region of interest" description="Disordered" evidence="1">
    <location>
        <begin position="1"/>
        <end position="172"/>
    </location>
</feature>
<name>A0A9P6GMJ4_9PLEO</name>
<evidence type="ECO:0000256" key="1">
    <source>
        <dbReference type="SAM" id="MobiDB-lite"/>
    </source>
</evidence>
<feature type="compositionally biased region" description="Basic and acidic residues" evidence="1">
    <location>
        <begin position="7"/>
        <end position="30"/>
    </location>
</feature>
<proteinExistence type="predicted"/>
<organism evidence="2 3">
    <name type="scientific">Paraphaeosphaeria minitans</name>
    <dbReference type="NCBI Taxonomy" id="565426"/>
    <lineage>
        <taxon>Eukaryota</taxon>
        <taxon>Fungi</taxon>
        <taxon>Dikarya</taxon>
        <taxon>Ascomycota</taxon>
        <taxon>Pezizomycotina</taxon>
        <taxon>Dothideomycetes</taxon>
        <taxon>Pleosporomycetidae</taxon>
        <taxon>Pleosporales</taxon>
        <taxon>Massarineae</taxon>
        <taxon>Didymosphaeriaceae</taxon>
        <taxon>Paraphaeosphaeria</taxon>
    </lineage>
</organism>
<keyword evidence="3" id="KW-1185">Reference proteome</keyword>
<evidence type="ECO:0000313" key="3">
    <source>
        <dbReference type="Proteomes" id="UP000756921"/>
    </source>
</evidence>
<dbReference type="EMBL" id="WJXW01000003">
    <property type="protein sequence ID" value="KAF9737986.1"/>
    <property type="molecule type" value="Genomic_DNA"/>
</dbReference>
<feature type="compositionally biased region" description="Basic and acidic residues" evidence="1">
    <location>
        <begin position="120"/>
        <end position="131"/>
    </location>
</feature>
<dbReference type="Proteomes" id="UP000756921">
    <property type="component" value="Unassembled WGS sequence"/>
</dbReference>
<sequence>MPSSKGKPTDPKLREEVKEEVKNETNKDGGGKGQWSAWKASKLSKEYEKRGGDYENKAGTKNEPKKGAPQLKSGGKKQDEEEEEEEEKEEDKEEEEEDKKPKANTAKKAKLAKKTAGQLNREDAKEKEKTRSNTQVEKNLVKGTRKSERNAGKRKDYGEEGGVKEKKKEAKK</sequence>
<reference evidence="2" key="1">
    <citation type="journal article" date="2020" name="Mol. Plant Microbe Interact.">
        <title>Genome Sequence of the Biocontrol Agent Coniothyrium minitans strain Conio (IMI 134523).</title>
        <authorList>
            <person name="Patel D."/>
            <person name="Shittu T.A."/>
            <person name="Baroncelli R."/>
            <person name="Muthumeenakshi S."/>
            <person name="Osborne T.H."/>
            <person name="Janganan T.K."/>
            <person name="Sreenivasaprasad S."/>
        </authorList>
    </citation>
    <scope>NUCLEOTIDE SEQUENCE</scope>
    <source>
        <strain evidence="2">Conio</strain>
    </source>
</reference>
<dbReference type="AlphaFoldDB" id="A0A9P6GMJ4"/>
<protein>
    <submittedName>
        <fullName evidence="2">Uncharacterized protein</fullName>
    </submittedName>
</protein>
<evidence type="ECO:0000313" key="2">
    <source>
        <dbReference type="EMBL" id="KAF9737986.1"/>
    </source>
</evidence>
<gene>
    <name evidence="2" type="ORF">PMIN01_03269</name>
</gene>